<dbReference type="Proteomes" id="UP000516384">
    <property type="component" value="Chromosome"/>
</dbReference>
<gene>
    <name evidence="1" type="ORF">IAQ67_05060</name>
</gene>
<organism evidence="1 2">
    <name type="scientific">Paenibacillus peoriae</name>
    <dbReference type="NCBI Taxonomy" id="59893"/>
    <lineage>
        <taxon>Bacteria</taxon>
        <taxon>Bacillati</taxon>
        <taxon>Bacillota</taxon>
        <taxon>Bacilli</taxon>
        <taxon>Bacillales</taxon>
        <taxon>Paenibacillaceae</taxon>
        <taxon>Paenibacillus</taxon>
    </lineage>
</organism>
<evidence type="ECO:0000313" key="1">
    <source>
        <dbReference type="EMBL" id="QNR68433.1"/>
    </source>
</evidence>
<name>A0A7H0YBH5_9BACL</name>
<dbReference type="EMBL" id="CP061172">
    <property type="protein sequence ID" value="QNR68433.1"/>
    <property type="molecule type" value="Genomic_DNA"/>
</dbReference>
<sequence length="98" mass="11471">MSSQQLKGVFTVMWPEYTLLLSIDITIWHSWRSGFYHCRFGLTEIKECGLAFYEFALLLSILNLLRACHSRDVQQMKEPVSEKEVPQRTVRVAIHMPN</sequence>
<protein>
    <submittedName>
        <fullName evidence="1">Uncharacterized protein</fullName>
    </submittedName>
</protein>
<accession>A0A7H0YBH5</accession>
<dbReference type="AlphaFoldDB" id="A0A7H0YBH5"/>
<reference evidence="1 2" key="1">
    <citation type="submission" date="2020-09" db="EMBL/GenBank/DDBJ databases">
        <title>Characterization of Paenibacillus peoriae strain ZF390 with broad-spectrum antimicrobial activity as a potential biocontrol agent.</title>
        <authorList>
            <person name="Li L."/>
            <person name="Zhao Y."/>
            <person name="Li B."/>
            <person name="Xie X."/>
        </authorList>
    </citation>
    <scope>NUCLEOTIDE SEQUENCE [LARGE SCALE GENOMIC DNA]</scope>
    <source>
        <strain evidence="1 2">ZF390</strain>
    </source>
</reference>
<proteinExistence type="predicted"/>
<evidence type="ECO:0000313" key="2">
    <source>
        <dbReference type="Proteomes" id="UP000516384"/>
    </source>
</evidence>